<comment type="caution">
    <text evidence="1">The sequence shown here is derived from an EMBL/GenBank/DDBJ whole genome shotgun (WGS) entry which is preliminary data.</text>
</comment>
<reference evidence="1 2" key="1">
    <citation type="submission" date="2017-07" db="EMBL/GenBank/DDBJ databases">
        <title>Genome sequencing and assembly of Paenibacillus rigui.</title>
        <authorList>
            <person name="Mayilraj S."/>
        </authorList>
    </citation>
    <scope>NUCLEOTIDE SEQUENCE [LARGE SCALE GENOMIC DNA]</scope>
    <source>
        <strain evidence="1 2">JCM 16352</strain>
    </source>
</reference>
<dbReference type="RefSeq" id="WP_094015102.1">
    <property type="nucleotide sequence ID" value="NZ_NMQW01000017.1"/>
</dbReference>
<dbReference type="OrthoDB" id="2627867at2"/>
<accession>A0A229UR90</accession>
<dbReference type="EMBL" id="NMQW01000017">
    <property type="protein sequence ID" value="OXM85952.1"/>
    <property type="molecule type" value="Genomic_DNA"/>
</dbReference>
<evidence type="ECO:0000313" key="2">
    <source>
        <dbReference type="Proteomes" id="UP000215509"/>
    </source>
</evidence>
<name>A0A229UR90_9BACL</name>
<sequence>MPDLNERTNKLYIKHAVGSRMLLDVSGTQKPFELAECPRGWSFVIEQVDAETVQQLKGCARDLNIFYFVEQPGHPVHKRWFYDKDIPQLHHNAETGCLTIEIDSMMEYNNEKV</sequence>
<evidence type="ECO:0000313" key="1">
    <source>
        <dbReference type="EMBL" id="OXM85952.1"/>
    </source>
</evidence>
<proteinExistence type="predicted"/>
<keyword evidence="2" id="KW-1185">Reference proteome</keyword>
<gene>
    <name evidence="1" type="ORF">CF651_12035</name>
</gene>
<dbReference type="AlphaFoldDB" id="A0A229UR90"/>
<dbReference type="Proteomes" id="UP000215509">
    <property type="component" value="Unassembled WGS sequence"/>
</dbReference>
<protein>
    <submittedName>
        <fullName evidence="1">Uncharacterized protein</fullName>
    </submittedName>
</protein>
<organism evidence="1 2">
    <name type="scientific">Paenibacillus rigui</name>
    <dbReference type="NCBI Taxonomy" id="554312"/>
    <lineage>
        <taxon>Bacteria</taxon>
        <taxon>Bacillati</taxon>
        <taxon>Bacillota</taxon>
        <taxon>Bacilli</taxon>
        <taxon>Bacillales</taxon>
        <taxon>Paenibacillaceae</taxon>
        <taxon>Paenibacillus</taxon>
    </lineage>
</organism>